<reference evidence="2 3" key="1">
    <citation type="submission" date="2018-04" db="EMBL/GenBank/DDBJ databases">
        <title>Pseudomonas sp. nov., isolated from mangrove soil.</title>
        <authorList>
            <person name="Chen C."/>
        </authorList>
    </citation>
    <scope>NUCLEOTIDE SEQUENCE [LARGE SCALE GENOMIC DNA]</scope>
    <source>
        <strain evidence="2 3">TC-11</strain>
    </source>
</reference>
<dbReference type="Proteomes" id="UP000244064">
    <property type="component" value="Unassembled WGS sequence"/>
</dbReference>
<protein>
    <submittedName>
        <fullName evidence="2">Uncharacterized protein</fullName>
    </submittedName>
</protein>
<keyword evidence="3" id="KW-1185">Reference proteome</keyword>
<evidence type="ECO:0000313" key="3">
    <source>
        <dbReference type="Proteomes" id="UP000244064"/>
    </source>
</evidence>
<feature type="signal peptide" evidence="1">
    <location>
        <begin position="1"/>
        <end position="24"/>
    </location>
</feature>
<dbReference type="OrthoDB" id="6864769at2"/>
<keyword evidence="1" id="KW-0732">Signal</keyword>
<comment type="caution">
    <text evidence="2">The sequence shown here is derived from an EMBL/GenBank/DDBJ whole genome shotgun (WGS) entry which is preliminary data.</text>
</comment>
<evidence type="ECO:0000313" key="2">
    <source>
        <dbReference type="EMBL" id="PTU74843.1"/>
    </source>
</evidence>
<proteinExistence type="predicted"/>
<sequence>MKYLRLHLVLLALAAVLGGCASKAQQPLELDNALWNERDEVIGIAYVEPPRPFVSMVGNQGLLDLAFNNSMAAGLKRKVDTWDVASFRDVPKQIAEELNSRGYNARVIEQPVLPAQLPRHKAGLGYAGQDYRALKQQHQIDKLVLVSLSQVGTVRSYYSMIPTSDPVAQIGGLAQVIDLDDNRLLHYQPIAASRAAEGEWDEGPDFPNLTNAFYQLLDSTEQQMISPFRRPLISAQHP</sequence>
<accession>A0A2T5PAS3</accession>
<dbReference type="RefSeq" id="WP_108106744.1">
    <property type="nucleotide sequence ID" value="NZ_QASN01000014.1"/>
</dbReference>
<dbReference type="EMBL" id="QASN01000014">
    <property type="protein sequence ID" value="PTU74843.1"/>
    <property type="molecule type" value="Genomic_DNA"/>
</dbReference>
<name>A0A2T5PAS3_9PSED</name>
<evidence type="ECO:0000256" key="1">
    <source>
        <dbReference type="SAM" id="SignalP"/>
    </source>
</evidence>
<dbReference type="PROSITE" id="PS51257">
    <property type="entry name" value="PROKAR_LIPOPROTEIN"/>
    <property type="match status" value="1"/>
</dbReference>
<feature type="chain" id="PRO_5015556488" evidence="1">
    <location>
        <begin position="25"/>
        <end position="238"/>
    </location>
</feature>
<dbReference type="AlphaFoldDB" id="A0A2T5PAS3"/>
<organism evidence="2 3">
    <name type="scientific">Pseudomonas mangrovi</name>
    <dbReference type="NCBI Taxonomy" id="2161748"/>
    <lineage>
        <taxon>Bacteria</taxon>
        <taxon>Pseudomonadati</taxon>
        <taxon>Pseudomonadota</taxon>
        <taxon>Gammaproteobacteria</taxon>
        <taxon>Pseudomonadales</taxon>
        <taxon>Pseudomonadaceae</taxon>
        <taxon>Pseudomonas</taxon>
    </lineage>
</organism>
<gene>
    <name evidence="2" type="ORF">DBO85_08040</name>
</gene>